<evidence type="ECO:0000313" key="3">
    <source>
        <dbReference type="Proteomes" id="UP001596957"/>
    </source>
</evidence>
<dbReference type="InterPro" id="IPR002789">
    <property type="entry name" value="HerA_central"/>
</dbReference>
<name>A0ABW2VEF3_9ACTN</name>
<feature type="domain" description="Helicase HerA central" evidence="1">
    <location>
        <begin position="409"/>
        <end position="496"/>
    </location>
</feature>
<dbReference type="InterPro" id="IPR051162">
    <property type="entry name" value="T4SS_component"/>
</dbReference>
<dbReference type="Gene3D" id="3.40.50.300">
    <property type="entry name" value="P-loop containing nucleotide triphosphate hydrolases"/>
    <property type="match status" value="2"/>
</dbReference>
<dbReference type="Pfam" id="PF01935">
    <property type="entry name" value="DUF87"/>
    <property type="match status" value="1"/>
</dbReference>
<organism evidence="2 3">
    <name type="scientific">Streptomyces lutosisoli</name>
    <dbReference type="NCBI Taxonomy" id="2665721"/>
    <lineage>
        <taxon>Bacteria</taxon>
        <taxon>Bacillati</taxon>
        <taxon>Actinomycetota</taxon>
        <taxon>Actinomycetes</taxon>
        <taxon>Kitasatosporales</taxon>
        <taxon>Streptomycetaceae</taxon>
        <taxon>Streptomyces</taxon>
    </lineage>
</organism>
<proteinExistence type="predicted"/>
<sequence>MIATEASDGVLTVFDGTTVWAWTAVRIDAAADLTETQEYADLPEAERRIKAIAAETAWLNGQWDTAHGERVELRYLTDPAERATTCALLGRVSAPTPALAVSAALALRGRLAALPRHVHASPVEDAAEVARLLTPFAPEPVAGVAEIRKRYRTGLPNRPDAGVRYYVAPQPFTASAPPWDALWQALAGHPYPVMLSIGLEPYVVPDDLGPLLHRVATQYGRLGTAGQLPDGLWSPGTQLAPDAFAVDASRVYADAARRYTGRAFRVRVALASPAPVPESLAELVGATVSPPERAREGGVLTETFTGPAHSVAWPGPGELPAAWQGLTTLEQARWGGDHCWRLPEPLAPPLRLLADLVDAREAGAAFRLPLAVNGHMAGFPVRRPGMAGETAYRADGPAITLGRQLVHDTPAGPLGIGLDDLTRHALFVGTTGSGKTNTTLAFCEQLWRDHRIPFLVIEPVNSALDDYRWLATRPGFEDLVVLTVGDEGTAPLRLNPFEVPAGVRIGTHVAGLLACFDAAFGLWDPLPALYNRALRATYARKGIVPTDIAGPAHDGNWPTLRDFITEMREQCERLDYSGEVRDNIVAASRLRAESLAEGACGSTLDVARSYPVEELLRRPVVLELAAVGDNEKEQSLVTALLLQSMTEHYKANRAGGSLSHVTVIEEAHRLLGQPLAQSGDAKEGNAQARAAQAFANTLAENRKYGEGLVIVEQVPGKLVEDAYKNTNLKVMHRLPSAADRELIGGTMRFSPDQERYAATLEPFQAFAHHDRIDRPALIRVPDVRAEAARAAGVARAPLADSSQLAARFREFADTTPSVDSALAPFADCEGCRHRCAFRSRAGTAVWPEHGAELRKRVTGYPKSPAEQTDWWRSTTEWVASVAEKVPLPQPDTNAKGNAAADAVTSANANTVTDYHACVFIHIARSAWQRKTLPWTRLYRTHAPTPPGAPS</sequence>
<keyword evidence="2" id="KW-0547">Nucleotide-binding</keyword>
<dbReference type="GO" id="GO:0004386">
    <property type="term" value="F:helicase activity"/>
    <property type="evidence" value="ECO:0007669"/>
    <property type="project" value="UniProtKB-KW"/>
</dbReference>
<protein>
    <submittedName>
        <fullName evidence="2">Helicase HerA domain-containing protein</fullName>
    </submittedName>
</protein>
<keyword evidence="2" id="KW-0067">ATP-binding</keyword>
<dbReference type="SUPFAM" id="SSF52540">
    <property type="entry name" value="P-loop containing nucleoside triphosphate hydrolases"/>
    <property type="match status" value="1"/>
</dbReference>
<dbReference type="RefSeq" id="WP_381246652.1">
    <property type="nucleotide sequence ID" value="NZ_JBHTBI010000001.1"/>
</dbReference>
<dbReference type="InterPro" id="IPR027417">
    <property type="entry name" value="P-loop_NTPase"/>
</dbReference>
<accession>A0ABW2VEF3</accession>
<comment type="caution">
    <text evidence="2">The sequence shown here is derived from an EMBL/GenBank/DDBJ whole genome shotgun (WGS) entry which is preliminary data.</text>
</comment>
<keyword evidence="2" id="KW-0347">Helicase</keyword>
<reference evidence="3" key="1">
    <citation type="journal article" date="2019" name="Int. J. Syst. Evol. Microbiol.">
        <title>The Global Catalogue of Microorganisms (GCM) 10K type strain sequencing project: providing services to taxonomists for standard genome sequencing and annotation.</title>
        <authorList>
            <consortium name="The Broad Institute Genomics Platform"/>
            <consortium name="The Broad Institute Genome Sequencing Center for Infectious Disease"/>
            <person name="Wu L."/>
            <person name="Ma J."/>
        </authorList>
    </citation>
    <scope>NUCLEOTIDE SEQUENCE [LARGE SCALE GENOMIC DNA]</scope>
    <source>
        <strain evidence="3">CGMCC 4.7198</strain>
    </source>
</reference>
<keyword evidence="2" id="KW-0378">Hydrolase</keyword>
<dbReference type="PANTHER" id="PTHR30121:SF11">
    <property type="entry name" value="AAA+ ATPASE DOMAIN-CONTAINING PROTEIN"/>
    <property type="match status" value="1"/>
</dbReference>
<dbReference type="PANTHER" id="PTHR30121">
    <property type="entry name" value="UNCHARACTERIZED PROTEIN YJGR-RELATED"/>
    <property type="match status" value="1"/>
</dbReference>
<keyword evidence="3" id="KW-1185">Reference proteome</keyword>
<dbReference type="EMBL" id="JBHTEC010000001">
    <property type="protein sequence ID" value="MFD0282102.1"/>
    <property type="molecule type" value="Genomic_DNA"/>
</dbReference>
<gene>
    <name evidence="2" type="ORF">ACFQZP_10470</name>
</gene>
<evidence type="ECO:0000259" key="1">
    <source>
        <dbReference type="Pfam" id="PF01935"/>
    </source>
</evidence>
<evidence type="ECO:0000313" key="2">
    <source>
        <dbReference type="EMBL" id="MFD0282102.1"/>
    </source>
</evidence>
<dbReference type="Proteomes" id="UP001596957">
    <property type="component" value="Unassembled WGS sequence"/>
</dbReference>